<evidence type="ECO:0000256" key="3">
    <source>
        <dbReference type="PIRNR" id="PIRNR001767"/>
    </source>
</evidence>
<dbReference type="FunCoup" id="A5E1U2">
    <property type="interactions" value="1053"/>
</dbReference>
<protein>
    <recommendedName>
        <fullName evidence="3">Cell division control protein</fullName>
    </recommendedName>
</protein>
<dbReference type="STRING" id="379508.A5E1U2"/>
<dbReference type="CDD" id="cd00009">
    <property type="entry name" value="AAA"/>
    <property type="match status" value="1"/>
</dbReference>
<organism evidence="7 8">
    <name type="scientific">Lodderomyces elongisporus (strain ATCC 11503 / CBS 2605 / JCM 1781 / NBRC 1676 / NRRL YB-4239)</name>
    <name type="common">Yeast</name>
    <name type="synonym">Saccharomyces elongisporus</name>
    <dbReference type="NCBI Taxonomy" id="379508"/>
    <lineage>
        <taxon>Eukaryota</taxon>
        <taxon>Fungi</taxon>
        <taxon>Dikarya</taxon>
        <taxon>Ascomycota</taxon>
        <taxon>Saccharomycotina</taxon>
        <taxon>Pichiomycetes</taxon>
        <taxon>Debaryomycetaceae</taxon>
        <taxon>Candida/Lodderomyces clade</taxon>
        <taxon>Lodderomyces</taxon>
    </lineage>
</organism>
<proteinExistence type="inferred from homology"/>
<dbReference type="PANTHER" id="PTHR10763:SF26">
    <property type="entry name" value="CELL DIVISION CONTROL PROTEIN 6 HOMOLOG"/>
    <property type="match status" value="1"/>
</dbReference>
<feature type="compositionally biased region" description="Low complexity" evidence="4">
    <location>
        <begin position="74"/>
        <end position="86"/>
    </location>
</feature>
<dbReference type="GO" id="GO:0005634">
    <property type="term" value="C:nucleus"/>
    <property type="evidence" value="ECO:0007669"/>
    <property type="project" value="TreeGrafter"/>
</dbReference>
<feature type="domain" description="Cdc6/ORC1-like ATPase lid" evidence="6">
    <location>
        <begin position="315"/>
        <end position="372"/>
    </location>
</feature>
<evidence type="ECO:0000259" key="6">
    <source>
        <dbReference type="Pfam" id="PF22606"/>
    </source>
</evidence>
<dbReference type="InterPro" id="IPR027417">
    <property type="entry name" value="P-loop_NTPase"/>
</dbReference>
<dbReference type="GO" id="GO:0051301">
    <property type="term" value="P:cell division"/>
    <property type="evidence" value="ECO:0007669"/>
    <property type="project" value="UniProtKB-UniRule"/>
</dbReference>
<dbReference type="eggNOG" id="KOG2227">
    <property type="taxonomic scope" value="Eukaryota"/>
</dbReference>
<dbReference type="KEGG" id="lel:PVL30_003065"/>
<evidence type="ECO:0000256" key="1">
    <source>
        <dbReference type="ARBA" id="ARBA00006184"/>
    </source>
</evidence>
<dbReference type="Proteomes" id="UP000001996">
    <property type="component" value="Unassembled WGS sequence"/>
</dbReference>
<dbReference type="PANTHER" id="PTHR10763">
    <property type="entry name" value="CELL DIVISION CONTROL PROTEIN 6-RELATED"/>
    <property type="match status" value="1"/>
</dbReference>
<keyword evidence="8" id="KW-1185">Reference proteome</keyword>
<evidence type="ECO:0000256" key="4">
    <source>
        <dbReference type="SAM" id="MobiDB-lite"/>
    </source>
</evidence>
<dbReference type="Gene3D" id="1.10.8.60">
    <property type="match status" value="1"/>
</dbReference>
<feature type="region of interest" description="Disordered" evidence="4">
    <location>
        <begin position="74"/>
        <end position="96"/>
    </location>
</feature>
<dbReference type="GeneID" id="5232463"/>
<keyword evidence="2" id="KW-0235">DNA replication</keyword>
<evidence type="ECO:0000313" key="7">
    <source>
        <dbReference type="EMBL" id="EDK45400.1"/>
    </source>
</evidence>
<dbReference type="GO" id="GO:0003688">
    <property type="term" value="F:DNA replication origin binding"/>
    <property type="evidence" value="ECO:0007669"/>
    <property type="project" value="TreeGrafter"/>
</dbReference>
<sequence length="555" mass="63273">MSALTPTSTPTKKRVIRDISNTFLKNNKNESIQLPPTPTKTPIKNKRVRDYNDDVDNENQKEFPPCKKKLVFTSSSSTTTKNTSVPSTPPKPLLTPTTSFNSLNTFKSPYSQAKSLFQRGYHDTLSRNCLIGREKEAQCINEFIQQSIEVRKSNSLYISGPPGTGKTAQVNLTLSQPQYHTPKLKIVNINCMMLRNPELIFHEIYCATVGKLSISVLKKKNFDDFYQLLHEGVDTNSNIEHLILVLDELDALLTNSQQVLFKLFQIANSDSQMLTSTRIKVSLIGISNTLDLSDKFLPRLYNNNLVPKVLQFFAYKWEQIHSIVCSRLQQLPVQVFQPRPLEYLCQRAGSASGDLRKAFDMCYKAIELVELETKRQQWNAKLERIGKQDGQAQIPEQNQNREQNREEEAVLKKVSMSHIGKIFVEYSSQKSTKDLNMRQLAILCQLSNLAMEKGTADLTINTLYDYFQRQLQMKLNIGDMNRGEFIEMLDVLESSNFIILGTTESGNARLRKNNRFSGNNDCGMKYIKLNIEHKQLADAVKNVPLLNRVLNSKVN</sequence>
<feature type="domain" description="ORC1/DEAH AAA+ ATPase" evidence="5">
    <location>
        <begin position="153"/>
        <end position="286"/>
    </location>
</feature>
<dbReference type="InParanoid" id="A5E1U2"/>
<dbReference type="InterPro" id="IPR049945">
    <property type="entry name" value="AAA_22"/>
</dbReference>
<dbReference type="GO" id="GO:0006270">
    <property type="term" value="P:DNA replication initiation"/>
    <property type="evidence" value="ECO:0007669"/>
    <property type="project" value="UniProtKB-UniRule"/>
</dbReference>
<evidence type="ECO:0000259" key="5">
    <source>
        <dbReference type="Pfam" id="PF13401"/>
    </source>
</evidence>
<dbReference type="EMBL" id="CH981527">
    <property type="protein sequence ID" value="EDK45400.1"/>
    <property type="molecule type" value="Genomic_DNA"/>
</dbReference>
<dbReference type="InterPro" id="IPR016314">
    <property type="entry name" value="Cdc6/18"/>
</dbReference>
<dbReference type="Pfam" id="PF13401">
    <property type="entry name" value="AAA_22"/>
    <property type="match status" value="1"/>
</dbReference>
<dbReference type="VEuPathDB" id="FungiDB:LELG_03579"/>
<accession>A5E1U2</accession>
<dbReference type="OMA" id="WPTDEVY"/>
<dbReference type="AlphaFoldDB" id="A5E1U2"/>
<reference evidence="7 8" key="1">
    <citation type="journal article" date="2009" name="Nature">
        <title>Evolution of pathogenicity and sexual reproduction in eight Candida genomes.</title>
        <authorList>
            <person name="Butler G."/>
            <person name="Rasmussen M.D."/>
            <person name="Lin M.F."/>
            <person name="Santos M.A."/>
            <person name="Sakthikumar S."/>
            <person name="Munro C.A."/>
            <person name="Rheinbay E."/>
            <person name="Grabherr M."/>
            <person name="Forche A."/>
            <person name="Reedy J.L."/>
            <person name="Agrafioti I."/>
            <person name="Arnaud M.B."/>
            <person name="Bates S."/>
            <person name="Brown A.J."/>
            <person name="Brunke S."/>
            <person name="Costanzo M.C."/>
            <person name="Fitzpatrick D.A."/>
            <person name="de Groot P.W."/>
            <person name="Harris D."/>
            <person name="Hoyer L.L."/>
            <person name="Hube B."/>
            <person name="Klis F.M."/>
            <person name="Kodira C."/>
            <person name="Lennard N."/>
            <person name="Logue M.E."/>
            <person name="Martin R."/>
            <person name="Neiman A.M."/>
            <person name="Nikolaou E."/>
            <person name="Quail M.A."/>
            <person name="Quinn J."/>
            <person name="Santos M.C."/>
            <person name="Schmitzberger F.F."/>
            <person name="Sherlock G."/>
            <person name="Shah P."/>
            <person name="Silverstein K.A."/>
            <person name="Skrzypek M.S."/>
            <person name="Soll D."/>
            <person name="Staggs R."/>
            <person name="Stansfield I."/>
            <person name="Stumpf M.P."/>
            <person name="Sudbery P.E."/>
            <person name="Srikantha T."/>
            <person name="Zeng Q."/>
            <person name="Berman J."/>
            <person name="Berriman M."/>
            <person name="Heitman J."/>
            <person name="Gow N.A."/>
            <person name="Lorenz M.C."/>
            <person name="Birren B.W."/>
            <person name="Kellis M."/>
            <person name="Cuomo C.A."/>
        </authorList>
    </citation>
    <scope>NUCLEOTIDE SEQUENCE [LARGE SCALE GENOMIC DNA]</scope>
    <source>
        <strain evidence="8">ATCC 11503 / BCRC 21390 / CBS 2605 / JCM 1781 / NBRC 1676 / NRRL YB-4239</strain>
    </source>
</reference>
<name>A5E1U2_LODEL</name>
<dbReference type="InterPro" id="IPR054425">
    <property type="entry name" value="Cdc6_ORC1-like_ATPase_lid"/>
</dbReference>
<dbReference type="GO" id="GO:0033314">
    <property type="term" value="P:mitotic DNA replication checkpoint signaling"/>
    <property type="evidence" value="ECO:0007669"/>
    <property type="project" value="TreeGrafter"/>
</dbReference>
<dbReference type="HOGENOM" id="CLU_012774_2_1_1"/>
<evidence type="ECO:0000313" key="8">
    <source>
        <dbReference type="Proteomes" id="UP000001996"/>
    </source>
</evidence>
<dbReference type="Pfam" id="PF22606">
    <property type="entry name" value="Cdc6-ORC-like_ATPase_lid"/>
    <property type="match status" value="1"/>
</dbReference>
<dbReference type="GO" id="GO:0016887">
    <property type="term" value="F:ATP hydrolysis activity"/>
    <property type="evidence" value="ECO:0007669"/>
    <property type="project" value="InterPro"/>
</dbReference>
<dbReference type="Gene3D" id="3.40.50.300">
    <property type="entry name" value="P-loop containing nucleotide triphosphate hydrolases"/>
    <property type="match status" value="1"/>
</dbReference>
<dbReference type="SUPFAM" id="SSF52540">
    <property type="entry name" value="P-loop containing nucleoside triphosphate hydrolases"/>
    <property type="match status" value="1"/>
</dbReference>
<gene>
    <name evidence="7" type="ORF">LELG_03579</name>
</gene>
<dbReference type="OrthoDB" id="1926878at2759"/>
<dbReference type="PIRSF" id="PIRSF001767">
    <property type="entry name" value="Cdc6"/>
    <property type="match status" value="1"/>
</dbReference>
<comment type="similarity">
    <text evidence="1 3">Belongs to the CDC6/cdc18 family.</text>
</comment>
<dbReference type="InterPro" id="IPR050311">
    <property type="entry name" value="ORC1/CDC6"/>
</dbReference>
<evidence type="ECO:0000256" key="2">
    <source>
        <dbReference type="ARBA" id="ARBA00022705"/>
    </source>
</evidence>